<dbReference type="AlphaFoldDB" id="A0A369CC05"/>
<name>A0A369CC05_9GAMM</name>
<evidence type="ECO:0000256" key="2">
    <source>
        <dbReference type="SAM" id="SignalP"/>
    </source>
</evidence>
<dbReference type="Proteomes" id="UP000252707">
    <property type="component" value="Unassembled WGS sequence"/>
</dbReference>
<dbReference type="OrthoDB" id="7063662at2"/>
<proteinExistence type="predicted"/>
<accession>A0A369CC05</accession>
<comment type="caution">
    <text evidence="3">The sequence shown here is derived from an EMBL/GenBank/DDBJ whole genome shotgun (WGS) entry which is preliminary data.</text>
</comment>
<evidence type="ECO:0000256" key="1">
    <source>
        <dbReference type="SAM" id="MobiDB-lite"/>
    </source>
</evidence>
<evidence type="ECO:0000313" key="4">
    <source>
        <dbReference type="Proteomes" id="UP000252707"/>
    </source>
</evidence>
<dbReference type="EMBL" id="QPJY01000004">
    <property type="protein sequence ID" value="RCX30675.1"/>
    <property type="molecule type" value="Genomic_DNA"/>
</dbReference>
<feature type="chain" id="PRO_5016828224" description="Phosphodiesterase" evidence="2">
    <location>
        <begin position="22"/>
        <end position="98"/>
    </location>
</feature>
<evidence type="ECO:0000313" key="3">
    <source>
        <dbReference type="EMBL" id="RCX30675.1"/>
    </source>
</evidence>
<reference evidence="3 4" key="1">
    <citation type="submission" date="2018-07" db="EMBL/GenBank/DDBJ databases">
        <title>Genomic Encyclopedia of Type Strains, Phase IV (KMG-IV): sequencing the most valuable type-strain genomes for metagenomic binning, comparative biology and taxonomic classification.</title>
        <authorList>
            <person name="Goeker M."/>
        </authorList>
    </citation>
    <scope>NUCLEOTIDE SEQUENCE [LARGE SCALE GENOMIC DNA]</scope>
    <source>
        <strain evidence="3 4">DSM 26407</strain>
    </source>
</reference>
<evidence type="ECO:0008006" key="5">
    <source>
        <dbReference type="Google" id="ProtNLM"/>
    </source>
</evidence>
<organism evidence="3 4">
    <name type="scientific">Thioalbus denitrificans</name>
    <dbReference type="NCBI Taxonomy" id="547122"/>
    <lineage>
        <taxon>Bacteria</taxon>
        <taxon>Pseudomonadati</taxon>
        <taxon>Pseudomonadota</taxon>
        <taxon>Gammaproteobacteria</taxon>
        <taxon>Chromatiales</taxon>
        <taxon>Ectothiorhodospiraceae</taxon>
        <taxon>Thioalbus</taxon>
    </lineage>
</organism>
<feature type="signal peptide" evidence="2">
    <location>
        <begin position="1"/>
        <end position="21"/>
    </location>
</feature>
<feature type="region of interest" description="Disordered" evidence="1">
    <location>
        <begin position="27"/>
        <end position="48"/>
    </location>
</feature>
<keyword evidence="2" id="KW-0732">Signal</keyword>
<feature type="compositionally biased region" description="Polar residues" evidence="1">
    <location>
        <begin position="27"/>
        <end position="37"/>
    </location>
</feature>
<keyword evidence="4" id="KW-1185">Reference proteome</keyword>
<gene>
    <name evidence="3" type="ORF">DFQ59_104111</name>
</gene>
<protein>
    <recommendedName>
        <fullName evidence="5">Phosphodiesterase</fullName>
    </recommendedName>
</protein>
<dbReference type="RefSeq" id="WP_114279663.1">
    <property type="nucleotide sequence ID" value="NZ_QPJY01000004.1"/>
</dbReference>
<sequence length="98" mass="10811">MQRLRISFLLATTILATGANAQVLEQPATTPITQQGGQYADAPRPGNGLTMAQVEQRFGAPKEKVPAVGDPPISRWVYDHFTVYFEYDKVLHSVVNKP</sequence>